<evidence type="ECO:0000313" key="3">
    <source>
        <dbReference type="Proteomes" id="UP000729701"/>
    </source>
</evidence>
<protein>
    <submittedName>
        <fullName evidence="2">Methyltransferase domain-containing protein</fullName>
    </submittedName>
</protein>
<feature type="domain" description="Methyltransferase type 11" evidence="1">
    <location>
        <begin position="157"/>
        <end position="202"/>
    </location>
</feature>
<dbReference type="PANTHER" id="PTHR43591:SF24">
    <property type="entry name" value="2-METHOXY-6-POLYPRENYL-1,4-BENZOQUINOL METHYLASE, MITOCHONDRIAL"/>
    <property type="match status" value="1"/>
</dbReference>
<organism evidence="2 3">
    <name type="scientific">Cyanomargarita calcarea GSE-NOS-MK-12-04C</name>
    <dbReference type="NCBI Taxonomy" id="2839659"/>
    <lineage>
        <taxon>Bacteria</taxon>
        <taxon>Bacillati</taxon>
        <taxon>Cyanobacteriota</taxon>
        <taxon>Cyanophyceae</taxon>
        <taxon>Nostocales</taxon>
        <taxon>Cyanomargaritaceae</taxon>
        <taxon>Cyanomargarita</taxon>
    </lineage>
</organism>
<dbReference type="GO" id="GO:0032259">
    <property type="term" value="P:methylation"/>
    <property type="evidence" value="ECO:0007669"/>
    <property type="project" value="UniProtKB-KW"/>
</dbReference>
<comment type="caution">
    <text evidence="2">The sequence shown here is derived from an EMBL/GenBank/DDBJ whole genome shotgun (WGS) entry which is preliminary data.</text>
</comment>
<dbReference type="Proteomes" id="UP000729701">
    <property type="component" value="Unassembled WGS sequence"/>
</dbReference>
<dbReference type="Pfam" id="PF08241">
    <property type="entry name" value="Methyltransf_11"/>
    <property type="match status" value="1"/>
</dbReference>
<dbReference type="Gene3D" id="3.40.50.150">
    <property type="entry name" value="Vaccinia Virus protein VP39"/>
    <property type="match status" value="1"/>
</dbReference>
<dbReference type="AlphaFoldDB" id="A0A951UVE3"/>
<reference evidence="2" key="1">
    <citation type="submission" date="2021-05" db="EMBL/GenBank/DDBJ databases">
        <authorList>
            <person name="Pietrasiak N."/>
            <person name="Ward R."/>
            <person name="Stajich J.E."/>
            <person name="Kurbessoian T."/>
        </authorList>
    </citation>
    <scope>NUCLEOTIDE SEQUENCE</scope>
    <source>
        <strain evidence="2">GSE-NOS-MK-12-04C</strain>
    </source>
</reference>
<gene>
    <name evidence="2" type="ORF">KME60_25075</name>
</gene>
<sequence length="329" mass="37284">MNTPIPINPIIKLAVNTQELLRCPICSSKFKLDEAKFKCTNFKPHCFPVIDGIPILLNESESVFSISDYVEQKGTTLKPKSQIERLLVNLVPRLICNIKAKKNFQDFAELLLKENLNPKILIIGASVVGEGIESLLSMPEIELIESDVAFGPRVSMILDAHNIPFDDNSFDGVIVQAVLEHVTDPAHCVEEIYRVLKPDALVYSETPFIQQVHLGKYDFTRFTHLGHRRLFRKFEEISSGASCGPGMALAWSYQYFLLSFVKSPLARGLVKVFARMTAFWLKYFDYYLIDKPGTFDAASSYYFMGKKSDRILSDRELLTLYKGTQSSSF</sequence>
<dbReference type="InterPro" id="IPR013216">
    <property type="entry name" value="Methyltransf_11"/>
</dbReference>
<dbReference type="PANTHER" id="PTHR43591">
    <property type="entry name" value="METHYLTRANSFERASE"/>
    <property type="match status" value="1"/>
</dbReference>
<dbReference type="InterPro" id="IPR029063">
    <property type="entry name" value="SAM-dependent_MTases_sf"/>
</dbReference>
<evidence type="ECO:0000259" key="1">
    <source>
        <dbReference type="Pfam" id="PF08241"/>
    </source>
</evidence>
<dbReference type="GO" id="GO:0008757">
    <property type="term" value="F:S-adenosylmethionine-dependent methyltransferase activity"/>
    <property type="evidence" value="ECO:0007669"/>
    <property type="project" value="InterPro"/>
</dbReference>
<evidence type="ECO:0000313" key="2">
    <source>
        <dbReference type="EMBL" id="MBW4670601.1"/>
    </source>
</evidence>
<name>A0A951UVE3_9CYAN</name>
<dbReference type="EMBL" id="JAHHGZ010000033">
    <property type="protein sequence ID" value="MBW4670601.1"/>
    <property type="molecule type" value="Genomic_DNA"/>
</dbReference>
<keyword evidence="2" id="KW-0808">Transferase</keyword>
<proteinExistence type="predicted"/>
<accession>A0A951UVE3</accession>
<dbReference type="SUPFAM" id="SSF158997">
    <property type="entry name" value="Trm112p-like"/>
    <property type="match status" value="1"/>
</dbReference>
<dbReference type="SUPFAM" id="SSF53335">
    <property type="entry name" value="S-adenosyl-L-methionine-dependent methyltransferases"/>
    <property type="match status" value="1"/>
</dbReference>
<dbReference type="CDD" id="cd02440">
    <property type="entry name" value="AdoMet_MTases"/>
    <property type="match status" value="1"/>
</dbReference>
<keyword evidence="2" id="KW-0489">Methyltransferase</keyword>
<reference evidence="2" key="2">
    <citation type="journal article" date="2022" name="Microbiol. Resour. Announc.">
        <title>Metagenome Sequencing to Explore Phylogenomics of Terrestrial Cyanobacteria.</title>
        <authorList>
            <person name="Ward R.D."/>
            <person name="Stajich J.E."/>
            <person name="Johansen J.R."/>
            <person name="Huntemann M."/>
            <person name="Clum A."/>
            <person name="Foster B."/>
            <person name="Foster B."/>
            <person name="Roux S."/>
            <person name="Palaniappan K."/>
            <person name="Varghese N."/>
            <person name="Mukherjee S."/>
            <person name="Reddy T.B.K."/>
            <person name="Daum C."/>
            <person name="Copeland A."/>
            <person name="Chen I.A."/>
            <person name="Ivanova N.N."/>
            <person name="Kyrpides N.C."/>
            <person name="Shapiro N."/>
            <person name="Eloe-Fadrosh E.A."/>
            <person name="Pietrasiak N."/>
        </authorList>
    </citation>
    <scope>NUCLEOTIDE SEQUENCE</scope>
    <source>
        <strain evidence="2">GSE-NOS-MK-12-04C</strain>
    </source>
</reference>
<dbReference type="Gene3D" id="2.20.25.10">
    <property type="match status" value="1"/>
</dbReference>